<dbReference type="Gene3D" id="2.40.40.20">
    <property type="match status" value="1"/>
</dbReference>
<evidence type="ECO:0000256" key="6">
    <source>
        <dbReference type="ARBA" id="ARBA00023002"/>
    </source>
</evidence>
<dbReference type="InterPro" id="IPR041925">
    <property type="entry name" value="CT_Formate-Dh_H"/>
</dbReference>
<dbReference type="InterPro" id="IPR006657">
    <property type="entry name" value="MoPterin_dinucl-bd_dom"/>
</dbReference>
<dbReference type="Gene3D" id="3.40.50.740">
    <property type="match status" value="1"/>
</dbReference>
<sequence length="202" mass="22313">LARRMGYQMAYDDVSEIEDEIASLTPIYAGITYDRLEKGTLQWPCTGADHPGTPYLHKDRFTRGKGKFHAVEFLPPREMPDDEYPFVLSTGRMLEHFHTGSMSRRSDVLDKLVPLGAIEINPDDAERLGVADGQKVKVASRRGQVEVAARITDRVAPGSAFMAFHFREAPANRLTIAALDPIAKIPELKVCAVQITPAPPVG</sequence>
<proteinExistence type="predicted"/>
<evidence type="ECO:0000256" key="7">
    <source>
        <dbReference type="ARBA" id="ARBA00023004"/>
    </source>
</evidence>
<dbReference type="SUPFAM" id="SSF50692">
    <property type="entry name" value="ADC-like"/>
    <property type="match status" value="1"/>
</dbReference>
<evidence type="ECO:0000256" key="2">
    <source>
        <dbReference type="ARBA" id="ARBA00001966"/>
    </source>
</evidence>
<dbReference type="GO" id="GO:0046872">
    <property type="term" value="F:metal ion binding"/>
    <property type="evidence" value="ECO:0007669"/>
    <property type="project" value="UniProtKB-KW"/>
</dbReference>
<dbReference type="FunFam" id="2.40.40.20:FF:000005">
    <property type="entry name" value="Periplasmic nitrate reductase"/>
    <property type="match status" value="1"/>
</dbReference>
<dbReference type="SUPFAM" id="SSF53706">
    <property type="entry name" value="Formate dehydrogenase/DMSO reductase, domains 1-3"/>
    <property type="match status" value="1"/>
</dbReference>
<dbReference type="AlphaFoldDB" id="X0SUJ7"/>
<comment type="cofactor">
    <cofactor evidence="1">
        <name>Mo-bis(molybdopterin guanine dinucleotide)</name>
        <dbReference type="ChEBI" id="CHEBI:60539"/>
    </cofactor>
</comment>
<dbReference type="GO" id="GO:0043546">
    <property type="term" value="F:molybdopterin cofactor binding"/>
    <property type="evidence" value="ECO:0007669"/>
    <property type="project" value="InterPro"/>
</dbReference>
<keyword evidence="6" id="KW-0560">Oxidoreductase</keyword>
<dbReference type="GO" id="GO:0016491">
    <property type="term" value="F:oxidoreductase activity"/>
    <property type="evidence" value="ECO:0007669"/>
    <property type="project" value="UniProtKB-KW"/>
</dbReference>
<feature type="non-terminal residue" evidence="10">
    <location>
        <position position="1"/>
    </location>
</feature>
<evidence type="ECO:0000313" key="10">
    <source>
        <dbReference type="EMBL" id="GAF78831.1"/>
    </source>
</evidence>
<dbReference type="CDD" id="cd02790">
    <property type="entry name" value="MopB_CT_Formate-Dh_H"/>
    <property type="match status" value="1"/>
</dbReference>
<dbReference type="PANTHER" id="PTHR43742">
    <property type="entry name" value="TRIMETHYLAMINE-N-OXIDE REDUCTASE"/>
    <property type="match status" value="1"/>
</dbReference>
<accession>X0SUJ7</accession>
<evidence type="ECO:0000256" key="4">
    <source>
        <dbReference type="ARBA" id="ARBA00022505"/>
    </source>
</evidence>
<dbReference type="GO" id="GO:0051539">
    <property type="term" value="F:4 iron, 4 sulfur cluster binding"/>
    <property type="evidence" value="ECO:0007669"/>
    <property type="project" value="UniProtKB-KW"/>
</dbReference>
<comment type="caution">
    <text evidence="10">The sequence shown here is derived from an EMBL/GenBank/DDBJ whole genome shotgun (WGS) entry which is preliminary data.</text>
</comment>
<keyword evidence="7" id="KW-0408">Iron</keyword>
<dbReference type="InterPro" id="IPR050612">
    <property type="entry name" value="Prok_Mopterin_Oxidored"/>
</dbReference>
<dbReference type="Pfam" id="PF01568">
    <property type="entry name" value="Molydop_binding"/>
    <property type="match status" value="1"/>
</dbReference>
<comment type="cofactor">
    <cofactor evidence="2">
        <name>[4Fe-4S] cluster</name>
        <dbReference type="ChEBI" id="CHEBI:49883"/>
    </cofactor>
</comment>
<protein>
    <recommendedName>
        <fullName evidence="9">Molybdopterin dinucleotide-binding domain-containing protein</fullName>
    </recommendedName>
</protein>
<evidence type="ECO:0000259" key="9">
    <source>
        <dbReference type="Pfam" id="PF01568"/>
    </source>
</evidence>
<evidence type="ECO:0000256" key="3">
    <source>
        <dbReference type="ARBA" id="ARBA00022485"/>
    </source>
</evidence>
<dbReference type="InterPro" id="IPR009010">
    <property type="entry name" value="Asp_de-COase-like_dom_sf"/>
</dbReference>
<name>X0SUJ7_9ZZZZ</name>
<keyword evidence="5" id="KW-0479">Metal-binding</keyword>
<keyword evidence="8" id="KW-0411">Iron-sulfur</keyword>
<dbReference type="PANTHER" id="PTHR43742:SF2">
    <property type="entry name" value="ASSIMILATORY NITRATE REDUCTASE CATALYTIC SUBUNIT"/>
    <property type="match status" value="1"/>
</dbReference>
<evidence type="ECO:0000256" key="5">
    <source>
        <dbReference type="ARBA" id="ARBA00022723"/>
    </source>
</evidence>
<evidence type="ECO:0000256" key="8">
    <source>
        <dbReference type="ARBA" id="ARBA00023014"/>
    </source>
</evidence>
<keyword evidence="3" id="KW-0004">4Fe-4S</keyword>
<gene>
    <name evidence="10" type="ORF">S01H1_18236</name>
</gene>
<keyword evidence="4" id="KW-0500">Molybdenum</keyword>
<evidence type="ECO:0000256" key="1">
    <source>
        <dbReference type="ARBA" id="ARBA00001942"/>
    </source>
</evidence>
<reference evidence="10" key="1">
    <citation type="journal article" date="2014" name="Front. Microbiol.">
        <title>High frequency of phylogenetically diverse reductive dehalogenase-homologous genes in deep subseafloor sedimentary metagenomes.</title>
        <authorList>
            <person name="Kawai M."/>
            <person name="Futagami T."/>
            <person name="Toyoda A."/>
            <person name="Takaki Y."/>
            <person name="Nishi S."/>
            <person name="Hori S."/>
            <person name="Arai W."/>
            <person name="Tsubouchi T."/>
            <person name="Morono Y."/>
            <person name="Uchiyama I."/>
            <person name="Ito T."/>
            <person name="Fujiyama A."/>
            <person name="Inagaki F."/>
            <person name="Takami H."/>
        </authorList>
    </citation>
    <scope>NUCLEOTIDE SEQUENCE</scope>
    <source>
        <strain evidence="10">Expedition CK06-06</strain>
    </source>
</reference>
<dbReference type="EMBL" id="BARS01009734">
    <property type="protein sequence ID" value="GAF78831.1"/>
    <property type="molecule type" value="Genomic_DNA"/>
</dbReference>
<feature type="domain" description="Molybdopterin dinucleotide-binding" evidence="9">
    <location>
        <begin position="86"/>
        <end position="192"/>
    </location>
</feature>
<organism evidence="10">
    <name type="scientific">marine sediment metagenome</name>
    <dbReference type="NCBI Taxonomy" id="412755"/>
    <lineage>
        <taxon>unclassified sequences</taxon>
        <taxon>metagenomes</taxon>
        <taxon>ecological metagenomes</taxon>
    </lineage>
</organism>